<evidence type="ECO:0000313" key="12">
    <source>
        <dbReference type="EMBL" id="KAJ8444951.1"/>
    </source>
</evidence>
<feature type="domain" description="COBRA C-terminal" evidence="11">
    <location>
        <begin position="419"/>
        <end position="631"/>
    </location>
</feature>
<keyword evidence="5 10" id="KW-0732">Signal</keyword>
<evidence type="ECO:0000256" key="9">
    <source>
        <dbReference type="SAM" id="Phobius"/>
    </source>
</evidence>
<dbReference type="InterPro" id="IPR006918">
    <property type="entry name" value="COBRA_pln"/>
</dbReference>
<evidence type="ECO:0000256" key="7">
    <source>
        <dbReference type="ARBA" id="ARBA00023180"/>
    </source>
</evidence>
<reference evidence="12" key="1">
    <citation type="submission" date="2022-04" db="EMBL/GenBank/DDBJ databases">
        <title>Carnegiea gigantea Genome sequencing and assembly v2.</title>
        <authorList>
            <person name="Copetti D."/>
            <person name="Sanderson M.J."/>
            <person name="Burquez A."/>
            <person name="Wojciechowski M.F."/>
        </authorList>
    </citation>
    <scope>NUCLEOTIDE SEQUENCE</scope>
    <source>
        <strain evidence="12">SGP5-SGP5p</strain>
        <tissue evidence="12">Aerial part</tissue>
    </source>
</reference>
<keyword evidence="4" id="KW-0336">GPI-anchor</keyword>
<keyword evidence="9" id="KW-0812">Transmembrane</keyword>
<evidence type="ECO:0000256" key="1">
    <source>
        <dbReference type="ARBA" id="ARBA00004609"/>
    </source>
</evidence>
<dbReference type="AlphaFoldDB" id="A0A9Q1KLH5"/>
<keyword evidence="7" id="KW-0325">Glycoprotein</keyword>
<dbReference type="Pfam" id="PF25079">
    <property type="entry name" value="COB_C"/>
    <property type="match status" value="1"/>
</dbReference>
<keyword evidence="6 9" id="KW-0472">Membrane</keyword>
<evidence type="ECO:0000256" key="4">
    <source>
        <dbReference type="ARBA" id="ARBA00022622"/>
    </source>
</evidence>
<dbReference type="GO" id="GO:0098552">
    <property type="term" value="C:side of membrane"/>
    <property type="evidence" value="ECO:0007669"/>
    <property type="project" value="UniProtKB-KW"/>
</dbReference>
<feature type="signal peptide" evidence="10">
    <location>
        <begin position="1"/>
        <end position="23"/>
    </location>
</feature>
<evidence type="ECO:0000259" key="11">
    <source>
        <dbReference type="Pfam" id="PF25079"/>
    </source>
</evidence>
<protein>
    <recommendedName>
        <fullName evidence="11">COBRA C-terminal domain-containing protein</fullName>
    </recommendedName>
</protein>
<dbReference type="GO" id="GO:0005886">
    <property type="term" value="C:plasma membrane"/>
    <property type="evidence" value="ECO:0007669"/>
    <property type="project" value="UniProtKB-SubCell"/>
</dbReference>
<dbReference type="GO" id="GO:0010215">
    <property type="term" value="P:cellulose microfibril organization"/>
    <property type="evidence" value="ECO:0007669"/>
    <property type="project" value="InterPro"/>
</dbReference>
<comment type="caution">
    <text evidence="12">The sequence shown here is derived from an EMBL/GenBank/DDBJ whole genome shotgun (WGS) entry which is preliminary data.</text>
</comment>
<evidence type="ECO:0000256" key="10">
    <source>
        <dbReference type="SAM" id="SignalP"/>
    </source>
</evidence>
<dbReference type="Proteomes" id="UP001153076">
    <property type="component" value="Unassembled WGS sequence"/>
</dbReference>
<feature type="chain" id="PRO_5040320169" description="COBRA C-terminal domain-containing protein" evidence="10">
    <location>
        <begin position="24"/>
        <end position="658"/>
    </location>
</feature>
<keyword evidence="8" id="KW-0449">Lipoprotein</keyword>
<evidence type="ECO:0000256" key="3">
    <source>
        <dbReference type="ARBA" id="ARBA00022475"/>
    </source>
</evidence>
<organism evidence="12 13">
    <name type="scientific">Carnegiea gigantea</name>
    <dbReference type="NCBI Taxonomy" id="171969"/>
    <lineage>
        <taxon>Eukaryota</taxon>
        <taxon>Viridiplantae</taxon>
        <taxon>Streptophyta</taxon>
        <taxon>Embryophyta</taxon>
        <taxon>Tracheophyta</taxon>
        <taxon>Spermatophyta</taxon>
        <taxon>Magnoliopsida</taxon>
        <taxon>eudicotyledons</taxon>
        <taxon>Gunneridae</taxon>
        <taxon>Pentapetalae</taxon>
        <taxon>Caryophyllales</taxon>
        <taxon>Cactineae</taxon>
        <taxon>Cactaceae</taxon>
        <taxon>Cactoideae</taxon>
        <taxon>Echinocereeae</taxon>
        <taxon>Carnegiea</taxon>
    </lineage>
</organism>
<comment type="subcellular location">
    <subcellularLocation>
        <location evidence="1">Cell membrane</location>
        <topology evidence="1">Lipid-anchor</topology>
        <topology evidence="1">GPI-anchor</topology>
    </subcellularLocation>
</comment>
<evidence type="ECO:0000256" key="5">
    <source>
        <dbReference type="ARBA" id="ARBA00022729"/>
    </source>
</evidence>
<keyword evidence="3" id="KW-1003">Cell membrane</keyword>
<keyword evidence="13" id="KW-1185">Reference proteome</keyword>
<gene>
    <name evidence="12" type="ORF">Cgig2_029145</name>
</gene>
<name>A0A9Q1KLH5_9CARY</name>
<evidence type="ECO:0000313" key="13">
    <source>
        <dbReference type="Proteomes" id="UP001153076"/>
    </source>
</evidence>
<dbReference type="Pfam" id="PF04833">
    <property type="entry name" value="COBRA"/>
    <property type="match status" value="1"/>
</dbReference>
<accession>A0A9Q1KLH5</accession>
<dbReference type="PANTHER" id="PTHR31052">
    <property type="entry name" value="COBRA-LIKE PROTEIN 7"/>
    <property type="match status" value="1"/>
</dbReference>
<proteinExistence type="inferred from homology"/>
<sequence>MAAPTFIVVTFLLIFSLLLTTSAQPQRRGAPTAAGTPAPAPAPAPSADLCNGIWLSYKWNSGKKLHPLEDSPSDQAYSFKSPITHLKFQQVFVGFQHDELLVSLDGALIANGTTLPALVGNGTVFAGFPLSDLKTGIQTAGDLKQMQVKVKMTGTQFGVKLPDVPLPKNISLVNDGYSCPEPFKIGNFTLNTCCFQDPDAQSNMTISEQFFPKQNGDLTIMYDVLKTFPGNYWAQVTMENHNPLGRLDSWRLNWDWMANEFIFTMKGAYPDIVDANDCINGPQAQQYSGLDFSAVLNCQKRPTIMDLPPQFANDPNLGMVPFCCRNGTILPVGMDESRSKSVFQIQVYKMPPNMNQTAIFAPQNWAISGILNPDYKCGPPIRVSPSEFPSPTGLPVNTTAVASWQVVCNITQSKNAAPKCCVSFSAYFNESIIPCNTCACGCPKNTGQTCSTKAPPMLIPPEAQLVPFDNRTNLALAWAELNHRAVPNPLPCSDNCGVSINWHVNTDYAKGWTAKVTLFNWEEVTFPDWFLAVEMKKAAPGFEKVYSFNGTLMTDVNHTNTIFMQGLPGLNYLMAETNGTKPTDPRVPGKQQSIISFTKTATQGIRVAEEDGFPTKVYFNGEECSLPKIIPVNDGHKTSLPLIFPVLLAVLVLIFMEQ</sequence>
<evidence type="ECO:0000256" key="8">
    <source>
        <dbReference type="ARBA" id="ARBA00023288"/>
    </source>
</evidence>
<keyword evidence="9" id="KW-1133">Transmembrane helix</keyword>
<dbReference type="PANTHER" id="PTHR31052:SF3">
    <property type="entry name" value="COBRA-LIKE PROTEIN 7"/>
    <property type="match status" value="1"/>
</dbReference>
<dbReference type="InterPro" id="IPR056900">
    <property type="entry name" value="COB_C"/>
</dbReference>
<evidence type="ECO:0000256" key="2">
    <source>
        <dbReference type="ARBA" id="ARBA00005507"/>
    </source>
</evidence>
<evidence type="ECO:0000256" key="6">
    <source>
        <dbReference type="ARBA" id="ARBA00023136"/>
    </source>
</evidence>
<dbReference type="EMBL" id="JAKOGI010000082">
    <property type="protein sequence ID" value="KAJ8444951.1"/>
    <property type="molecule type" value="Genomic_DNA"/>
</dbReference>
<comment type="similarity">
    <text evidence="2">Belongs to the COBRA family.</text>
</comment>
<feature type="transmembrane region" description="Helical" evidence="9">
    <location>
        <begin position="638"/>
        <end position="656"/>
    </location>
</feature>
<dbReference type="OrthoDB" id="2014623at2759"/>